<evidence type="ECO:0000259" key="1">
    <source>
        <dbReference type="Pfam" id="PF21787"/>
    </source>
</evidence>
<feature type="domain" description="Transposable element P transposase-like RNase H" evidence="1">
    <location>
        <begin position="1"/>
        <end position="118"/>
    </location>
</feature>
<dbReference type="EMBL" id="JABSTR010001758">
    <property type="protein sequence ID" value="KAH9384183.1"/>
    <property type="molecule type" value="Genomic_DNA"/>
</dbReference>
<dbReference type="AlphaFoldDB" id="A0A9J6H0H1"/>
<comment type="caution">
    <text evidence="2">The sequence shown here is derived from an EMBL/GenBank/DDBJ whole genome shotgun (WGS) entry which is preliminary data.</text>
</comment>
<reference evidence="2 3" key="1">
    <citation type="journal article" date="2020" name="Cell">
        <title>Large-Scale Comparative Analyses of Tick Genomes Elucidate Their Genetic Diversity and Vector Capacities.</title>
        <authorList>
            <consortium name="Tick Genome and Microbiome Consortium (TIGMIC)"/>
            <person name="Jia N."/>
            <person name="Wang J."/>
            <person name="Shi W."/>
            <person name="Du L."/>
            <person name="Sun Y."/>
            <person name="Zhan W."/>
            <person name="Jiang J.F."/>
            <person name="Wang Q."/>
            <person name="Zhang B."/>
            <person name="Ji P."/>
            <person name="Bell-Sakyi L."/>
            <person name="Cui X.M."/>
            <person name="Yuan T.T."/>
            <person name="Jiang B.G."/>
            <person name="Yang W.F."/>
            <person name="Lam T.T."/>
            <person name="Chang Q.C."/>
            <person name="Ding S.J."/>
            <person name="Wang X.J."/>
            <person name="Zhu J.G."/>
            <person name="Ruan X.D."/>
            <person name="Zhao L."/>
            <person name="Wei J.T."/>
            <person name="Ye R.Z."/>
            <person name="Que T.C."/>
            <person name="Du C.H."/>
            <person name="Zhou Y.H."/>
            <person name="Cheng J.X."/>
            <person name="Dai P.F."/>
            <person name="Guo W.B."/>
            <person name="Han X.H."/>
            <person name="Huang E.J."/>
            <person name="Li L.F."/>
            <person name="Wei W."/>
            <person name="Gao Y.C."/>
            <person name="Liu J.Z."/>
            <person name="Shao H.Z."/>
            <person name="Wang X."/>
            <person name="Wang C.C."/>
            <person name="Yang T.C."/>
            <person name="Huo Q.B."/>
            <person name="Li W."/>
            <person name="Chen H.Y."/>
            <person name="Chen S.E."/>
            <person name="Zhou L.G."/>
            <person name="Ni X.B."/>
            <person name="Tian J.H."/>
            <person name="Sheng Y."/>
            <person name="Liu T."/>
            <person name="Pan Y.S."/>
            <person name="Xia L.Y."/>
            <person name="Li J."/>
            <person name="Zhao F."/>
            <person name="Cao W.C."/>
        </authorList>
    </citation>
    <scope>NUCLEOTIDE SEQUENCE [LARGE SCALE GENOMIC DNA]</scope>
    <source>
        <strain evidence="2">HaeL-2018</strain>
    </source>
</reference>
<keyword evidence="3" id="KW-1185">Reference proteome</keyword>
<organism evidence="2 3">
    <name type="scientific">Haemaphysalis longicornis</name>
    <name type="common">Bush tick</name>
    <dbReference type="NCBI Taxonomy" id="44386"/>
    <lineage>
        <taxon>Eukaryota</taxon>
        <taxon>Metazoa</taxon>
        <taxon>Ecdysozoa</taxon>
        <taxon>Arthropoda</taxon>
        <taxon>Chelicerata</taxon>
        <taxon>Arachnida</taxon>
        <taxon>Acari</taxon>
        <taxon>Parasitiformes</taxon>
        <taxon>Ixodida</taxon>
        <taxon>Ixodoidea</taxon>
        <taxon>Ixodidae</taxon>
        <taxon>Haemaphysalinae</taxon>
        <taxon>Haemaphysalis</taxon>
    </lineage>
</organism>
<dbReference type="Proteomes" id="UP000821853">
    <property type="component" value="Unassembled WGS sequence"/>
</dbReference>
<dbReference type="OMA" id="GRMEPKD"/>
<gene>
    <name evidence="2" type="ORF">HPB48_026176</name>
</gene>
<dbReference type="Pfam" id="PF21787">
    <property type="entry name" value="TNP-like_RNaseH_N"/>
    <property type="match status" value="1"/>
</dbReference>
<accession>A0A9J6H0H1</accession>
<evidence type="ECO:0000313" key="3">
    <source>
        <dbReference type="Proteomes" id="UP000821853"/>
    </source>
</evidence>
<dbReference type="InterPro" id="IPR048365">
    <property type="entry name" value="TNP-like_RNaseH_N"/>
</dbReference>
<evidence type="ECO:0000313" key="2">
    <source>
        <dbReference type="EMBL" id="KAH9384183.1"/>
    </source>
</evidence>
<proteinExistence type="predicted"/>
<protein>
    <recommendedName>
        <fullName evidence="1">Transposable element P transposase-like RNase H domain-containing protein</fullName>
    </recommendedName>
</protein>
<sequence>MLSALKTKASQLDNMHRHGGIIIDEMKLSEHLSVSTEGKIYGFVDLGKYTPKNQESLPCNHGLVVLFVPLVGSWTQVLGTFGSHQNVKGDLLAKIVLEATVLAEKAGLFVNYVTCDAGRMEPKDVA</sequence>
<dbReference type="OrthoDB" id="10394733at2759"/>
<dbReference type="VEuPathDB" id="VectorBase:HLOH_063346"/>
<name>A0A9J6H0H1_HAELO</name>